<name>A0A1Z4JND2_LEPBY</name>
<keyword evidence="3" id="KW-1185">Reference proteome</keyword>
<protein>
    <submittedName>
        <fullName evidence="2">Uncharacterized protein</fullName>
    </submittedName>
</protein>
<organism evidence="2 3">
    <name type="scientific">Leptolyngbya boryana NIES-2135</name>
    <dbReference type="NCBI Taxonomy" id="1973484"/>
    <lineage>
        <taxon>Bacteria</taxon>
        <taxon>Bacillati</taxon>
        <taxon>Cyanobacteriota</taxon>
        <taxon>Cyanophyceae</taxon>
        <taxon>Leptolyngbyales</taxon>
        <taxon>Leptolyngbyaceae</taxon>
        <taxon>Leptolyngbya group</taxon>
        <taxon>Leptolyngbya</taxon>
    </lineage>
</organism>
<dbReference type="Proteomes" id="UP000217895">
    <property type="component" value="Chromosome"/>
</dbReference>
<feature type="compositionally biased region" description="Polar residues" evidence="1">
    <location>
        <begin position="54"/>
        <end position="65"/>
    </location>
</feature>
<dbReference type="AlphaFoldDB" id="A0A1Z4JND2"/>
<evidence type="ECO:0000313" key="2">
    <source>
        <dbReference type="EMBL" id="BAY58137.1"/>
    </source>
</evidence>
<feature type="region of interest" description="Disordered" evidence="1">
    <location>
        <begin position="39"/>
        <end position="79"/>
    </location>
</feature>
<gene>
    <name evidence="2" type="ORF">NIES2135_50100</name>
</gene>
<dbReference type="EMBL" id="AP018203">
    <property type="protein sequence ID" value="BAY58137.1"/>
    <property type="molecule type" value="Genomic_DNA"/>
</dbReference>
<reference evidence="2 3" key="1">
    <citation type="submission" date="2017-06" db="EMBL/GenBank/DDBJ databases">
        <title>Genome sequencing of cyanobaciteial culture collection at National Institute for Environmental Studies (NIES).</title>
        <authorList>
            <person name="Hirose Y."/>
            <person name="Shimura Y."/>
            <person name="Fujisawa T."/>
            <person name="Nakamura Y."/>
            <person name="Kawachi M."/>
        </authorList>
    </citation>
    <scope>NUCLEOTIDE SEQUENCE [LARGE SCALE GENOMIC DNA]</scope>
    <source>
        <strain evidence="2 3">NIES-2135</strain>
    </source>
</reference>
<evidence type="ECO:0000256" key="1">
    <source>
        <dbReference type="SAM" id="MobiDB-lite"/>
    </source>
</evidence>
<evidence type="ECO:0000313" key="3">
    <source>
        <dbReference type="Proteomes" id="UP000217895"/>
    </source>
</evidence>
<accession>A0A1Z4JND2</accession>
<proteinExistence type="predicted"/>
<sequence length="79" mass="8538">MYTYEFGELMMLYESFERLAFAIALLGVVMLHAASVRANERTSNAAQERKDSSVILSNGSVSLNPQPEPPGSRGGGSND</sequence>